<sequence length="106" mass="11862">MTDAPDVYVTATAKSKAARMYTPRQLVNIARSAYRGDLPTYQKGDTQEFHALSEEYAIVIKPDNGGLVVVTQMHQHDDYPRDQVYRDVDSIQSASQDNGGDRRVEG</sequence>
<organismHost>
    <name type="scientific">Halobacterium salinarum</name>
    <name type="common">Halobacterium halobium</name>
    <dbReference type="NCBI Taxonomy" id="2242"/>
</organismHost>
<accession>A0A3G1ZKX7</accession>
<proteinExistence type="predicted"/>
<dbReference type="Proteomes" id="UP000277198">
    <property type="component" value="Segment"/>
</dbReference>
<organism evidence="1 2">
    <name type="scientific">Halobacterium phage phiH</name>
    <name type="common">Bacteriophage phi-H</name>
    <dbReference type="NCBI Taxonomy" id="169684"/>
    <lineage>
        <taxon>Viruses</taxon>
        <taxon>Duplodnaviria</taxon>
        <taxon>Heunggongvirae</taxon>
        <taxon>Uroviricota</taxon>
        <taxon>Caudoviricetes</taxon>
        <taxon>Vertoviridae</taxon>
        <taxon>Myohalovirus</taxon>
        <taxon>Myohalovirus spontanei</taxon>
        <taxon>Myohalovirus phiH</taxon>
    </lineage>
</organism>
<reference evidence="1 2" key="1">
    <citation type="journal article" date="2018" name="Genes (Basel)">
        <title>Complete Genome Sequence of the Model Halovirus PhiH1 (PhiH1).</title>
        <authorList>
            <person name="Dyall-Smith M."/>
            <person name="Pfeifer F."/>
            <person name="Witte A."/>
            <person name="Oesterhelt D."/>
            <person name="Pfeiffer F."/>
        </authorList>
    </citation>
    <scope>NUCLEOTIDE SEQUENCE [LARGE SCALE GENOMIC DNA]</scope>
    <source>
        <strain evidence="1">Variant phiH1</strain>
    </source>
</reference>
<keyword evidence="2" id="KW-1185">Reference proteome</keyword>
<dbReference type="EMBL" id="MK002701">
    <property type="protein sequence ID" value="AYM00328.1"/>
    <property type="molecule type" value="Genomic_DNA"/>
</dbReference>
<evidence type="ECO:0000313" key="2">
    <source>
        <dbReference type="Proteomes" id="UP000277198"/>
    </source>
</evidence>
<gene>
    <name evidence="1" type="ORF">PhiH1_410</name>
</gene>
<evidence type="ECO:0000313" key="1">
    <source>
        <dbReference type="EMBL" id="AYM00328.1"/>
    </source>
</evidence>
<protein>
    <submittedName>
        <fullName evidence="1">Uncharacterized protein</fullName>
    </submittedName>
</protein>
<name>A0A3G1ZKX7_BPPHH</name>